<evidence type="ECO:0000313" key="3">
    <source>
        <dbReference type="RefSeq" id="XP_022936737.1"/>
    </source>
</evidence>
<keyword evidence="1" id="KW-1133">Transmembrane helix</keyword>
<keyword evidence="1" id="KW-0812">Transmembrane</keyword>
<organism evidence="2 3">
    <name type="scientific">Cucurbita moschata</name>
    <name type="common">Winter crookneck squash</name>
    <name type="synonym">Cucurbita pepo var. moschata</name>
    <dbReference type="NCBI Taxonomy" id="3662"/>
    <lineage>
        <taxon>Eukaryota</taxon>
        <taxon>Viridiplantae</taxon>
        <taxon>Streptophyta</taxon>
        <taxon>Embryophyta</taxon>
        <taxon>Tracheophyta</taxon>
        <taxon>Spermatophyta</taxon>
        <taxon>Magnoliopsida</taxon>
        <taxon>eudicotyledons</taxon>
        <taxon>Gunneridae</taxon>
        <taxon>Pentapetalae</taxon>
        <taxon>rosids</taxon>
        <taxon>fabids</taxon>
        <taxon>Cucurbitales</taxon>
        <taxon>Cucurbitaceae</taxon>
        <taxon>Cucurbiteae</taxon>
        <taxon>Cucurbita</taxon>
    </lineage>
</organism>
<gene>
    <name evidence="3" type="primary">LOC111443241</name>
</gene>
<keyword evidence="1" id="KW-0472">Membrane</keyword>
<dbReference type="RefSeq" id="XP_022936737.1">
    <property type="nucleotide sequence ID" value="XM_023080969.1"/>
</dbReference>
<protein>
    <submittedName>
        <fullName evidence="3">Uncharacterized protein LOC111443241</fullName>
    </submittedName>
</protein>
<dbReference type="PANTHER" id="PTHR33133:SF51">
    <property type="entry name" value="THH1_TOM1_TOM3 DOMAIN-CONTAINING PROTEIN"/>
    <property type="match status" value="1"/>
</dbReference>
<proteinExistence type="predicted"/>
<dbReference type="Proteomes" id="UP000504609">
    <property type="component" value="Unplaced"/>
</dbReference>
<feature type="transmembrane region" description="Helical" evidence="1">
    <location>
        <begin position="252"/>
        <end position="272"/>
    </location>
</feature>
<feature type="transmembrane region" description="Helical" evidence="1">
    <location>
        <begin position="128"/>
        <end position="157"/>
    </location>
</feature>
<dbReference type="AlphaFoldDB" id="A0A6J1F996"/>
<feature type="transmembrane region" description="Helical" evidence="1">
    <location>
        <begin position="30"/>
        <end position="50"/>
    </location>
</feature>
<evidence type="ECO:0000256" key="1">
    <source>
        <dbReference type="SAM" id="Phobius"/>
    </source>
</evidence>
<feature type="transmembrane region" description="Helical" evidence="1">
    <location>
        <begin position="213"/>
        <end position="232"/>
    </location>
</feature>
<feature type="transmembrane region" description="Helical" evidence="1">
    <location>
        <begin position="169"/>
        <end position="192"/>
    </location>
</feature>
<reference evidence="3" key="1">
    <citation type="submission" date="2025-08" db="UniProtKB">
        <authorList>
            <consortium name="RefSeq"/>
        </authorList>
    </citation>
    <scope>IDENTIFICATION</scope>
    <source>
        <tissue evidence="3">Young leaves</tissue>
    </source>
</reference>
<dbReference type="KEGG" id="cmos:111443241"/>
<sequence length="306" mass="34822">MDLSHKDMQFHGAFGIFKETFKIINKNRRIFAMAALCFIHPLNYMLSGFMETLNDLLRNLHEYGNMSHLFSHNWSLFWPFQVFYIIFIFGYSIFSTAGVSQIVAALYSGRELSVKDAMSVVAKVWKRVLVTFLCVVLVFLAYHIIAGFGLFLIVWQFGKADGTNLAMFLILYLIGLLYLIVILQLAGVVSALEESCGFQAMAKSRLLLKGKMVSAVVVVSAIYSSFGIVLWLDDLVRKMPYLLSLVNMMVHVSASLSLLLLILVFLLWRLVLETMFYFVCKSYHQESIDILDLSDQEHGLPRSSQC</sequence>
<evidence type="ECO:0000313" key="2">
    <source>
        <dbReference type="Proteomes" id="UP000504609"/>
    </source>
</evidence>
<feature type="transmembrane region" description="Helical" evidence="1">
    <location>
        <begin position="82"/>
        <end position="107"/>
    </location>
</feature>
<name>A0A6J1F996_CUCMO</name>
<dbReference type="PANTHER" id="PTHR33133">
    <property type="entry name" value="OS08G0107100 PROTEIN-RELATED"/>
    <property type="match status" value="1"/>
</dbReference>
<keyword evidence="2" id="KW-1185">Reference proteome</keyword>
<dbReference type="GeneID" id="111443241"/>
<accession>A0A6J1F996</accession>